<comment type="caution">
    <text evidence="1">The sequence shown here is derived from an EMBL/GenBank/DDBJ whole genome shotgun (WGS) entry which is preliminary data.</text>
</comment>
<sequence length="62" mass="7179">MVTTIEQIVPYQDFRNWKYEVDAESDRILTGVKALNPKEAELGERLLLTRQDFLPESAITLL</sequence>
<protein>
    <submittedName>
        <fullName evidence="1">Uncharacterized protein</fullName>
    </submittedName>
</protein>
<reference evidence="1 2" key="1">
    <citation type="journal article" date="2020" name="Harmful Algae">
        <title>Molecular and morphological characterization of a novel dihydroanatoxin-a producing Microcoleus species (cyanobacteria) from the Russian River, California, USA.</title>
        <authorList>
            <person name="Conklin K.Y."/>
            <person name="Stancheva R."/>
            <person name="Otten T.G."/>
            <person name="Fadness R."/>
            <person name="Boyer G.L."/>
            <person name="Read B."/>
            <person name="Zhang X."/>
            <person name="Sheath R.G."/>
        </authorList>
    </citation>
    <scope>NUCLEOTIDE SEQUENCE [LARGE SCALE GENOMIC DNA]</scope>
    <source>
        <strain evidence="1 2">PTRS2</strain>
    </source>
</reference>
<accession>A0ABU8YJ85</accession>
<name>A0ABU8YJ85_9CYAN</name>
<dbReference type="RefSeq" id="WP_340519380.1">
    <property type="nucleotide sequence ID" value="NZ_JBBLXS010000049.1"/>
</dbReference>
<gene>
    <name evidence="1" type="ORF">WMG39_06025</name>
</gene>
<evidence type="ECO:0000313" key="1">
    <source>
        <dbReference type="EMBL" id="MEK0184409.1"/>
    </source>
</evidence>
<dbReference type="Proteomes" id="UP001384579">
    <property type="component" value="Unassembled WGS sequence"/>
</dbReference>
<proteinExistence type="predicted"/>
<organism evidence="1 2">
    <name type="scientific">Microcoleus anatoxicus PTRS2</name>
    <dbReference type="NCBI Taxonomy" id="2705321"/>
    <lineage>
        <taxon>Bacteria</taxon>
        <taxon>Bacillati</taxon>
        <taxon>Cyanobacteriota</taxon>
        <taxon>Cyanophyceae</taxon>
        <taxon>Oscillatoriophycideae</taxon>
        <taxon>Oscillatoriales</taxon>
        <taxon>Microcoleaceae</taxon>
        <taxon>Microcoleus</taxon>
        <taxon>Microcoleus anatoxicus</taxon>
    </lineage>
</organism>
<evidence type="ECO:0000313" key="2">
    <source>
        <dbReference type="Proteomes" id="UP001384579"/>
    </source>
</evidence>
<keyword evidence="2" id="KW-1185">Reference proteome</keyword>
<dbReference type="EMBL" id="JBBLXS010000049">
    <property type="protein sequence ID" value="MEK0184409.1"/>
    <property type="molecule type" value="Genomic_DNA"/>
</dbReference>